<accession>A0A8H4CDW6</accession>
<name>A0A8H4CDW6_COLGL</name>
<organism evidence="1 2">
    <name type="scientific">Colletotrichum gloeosporioides</name>
    <name type="common">Anthracnose fungus</name>
    <name type="synonym">Glomerella cingulata</name>
    <dbReference type="NCBI Taxonomy" id="474922"/>
    <lineage>
        <taxon>Eukaryota</taxon>
        <taxon>Fungi</taxon>
        <taxon>Dikarya</taxon>
        <taxon>Ascomycota</taxon>
        <taxon>Pezizomycotina</taxon>
        <taxon>Sordariomycetes</taxon>
        <taxon>Hypocreomycetidae</taxon>
        <taxon>Glomerellales</taxon>
        <taxon>Glomerellaceae</taxon>
        <taxon>Colletotrichum</taxon>
        <taxon>Colletotrichum gloeosporioides species complex</taxon>
    </lineage>
</organism>
<comment type="caution">
    <text evidence="1">The sequence shown here is derived from an EMBL/GenBank/DDBJ whole genome shotgun (WGS) entry which is preliminary data.</text>
</comment>
<reference evidence="1" key="2">
    <citation type="submission" date="2020-03" db="EMBL/GenBank/DDBJ databases">
        <authorList>
            <person name="Fu F.-F."/>
            <person name="Chen J."/>
        </authorList>
    </citation>
    <scope>NUCLEOTIDE SEQUENCE</scope>
    <source>
        <strain evidence="1">Lc1</strain>
    </source>
</reference>
<evidence type="ECO:0000313" key="2">
    <source>
        <dbReference type="Proteomes" id="UP000613401"/>
    </source>
</evidence>
<dbReference type="GeneID" id="69022209"/>
<gene>
    <name evidence="1" type="ORF">GCG54_00015104</name>
</gene>
<protein>
    <submittedName>
        <fullName evidence="1">Uncharacterized protein</fullName>
    </submittedName>
</protein>
<dbReference type="EMBL" id="WVTB01000066">
    <property type="protein sequence ID" value="KAF3801882.1"/>
    <property type="molecule type" value="Genomic_DNA"/>
</dbReference>
<reference evidence="1" key="1">
    <citation type="journal article" date="2020" name="Phytopathology">
        <title>Genome sequence and comparative analysis of Colletotrichum gloeosporioides isolated from Liriodendron leaves.</title>
        <authorList>
            <person name="Fu F.F."/>
            <person name="Hao Z."/>
            <person name="Wang P."/>
            <person name="Lu Y."/>
            <person name="Xue L.J."/>
            <person name="Wei G."/>
            <person name="Tian Y."/>
            <person name="Baishi H."/>
            <person name="Xu H."/>
            <person name="Shi J."/>
            <person name="Cheng T."/>
            <person name="Wang G."/>
            <person name="Yi Y."/>
            <person name="Chen J."/>
        </authorList>
    </citation>
    <scope>NUCLEOTIDE SEQUENCE</scope>
    <source>
        <strain evidence="1">Lc1</strain>
    </source>
</reference>
<keyword evidence="2" id="KW-1185">Reference proteome</keyword>
<evidence type="ECO:0000313" key="1">
    <source>
        <dbReference type="EMBL" id="KAF3801882.1"/>
    </source>
</evidence>
<dbReference type="Proteomes" id="UP000613401">
    <property type="component" value="Unassembled WGS sequence"/>
</dbReference>
<proteinExistence type="predicted"/>
<dbReference type="RefSeq" id="XP_045261041.1">
    <property type="nucleotide sequence ID" value="XM_045414919.1"/>
</dbReference>
<dbReference type="AlphaFoldDB" id="A0A8H4CDW6"/>
<sequence length="63" mass="7308">MQQAGPPSEQLDVWERLAVLVLLRSRIDVRVAHESPNIVEDVCLNVERDVLHRVPYELKHHSD</sequence>